<evidence type="ECO:0000256" key="2">
    <source>
        <dbReference type="ARBA" id="ARBA00013064"/>
    </source>
</evidence>
<dbReference type="STRING" id="161398.PP2015_416"/>
<dbReference type="EMBL" id="CP013187">
    <property type="protein sequence ID" value="ALO40941.1"/>
    <property type="molecule type" value="Genomic_DNA"/>
</dbReference>
<dbReference type="EC" id="3.1.3.48" evidence="2"/>
<evidence type="ECO:0000256" key="6">
    <source>
        <dbReference type="PIRSR" id="PIRSR617867-1"/>
    </source>
</evidence>
<accession>A0A0S2JY36</accession>
<dbReference type="PANTHER" id="PTHR11717:SF31">
    <property type="entry name" value="LOW MOLECULAR WEIGHT PROTEIN-TYROSINE-PHOSPHATASE ETP-RELATED"/>
    <property type="match status" value="1"/>
</dbReference>
<name>A0A0S2JY36_9GAMM</name>
<dbReference type="Proteomes" id="UP000061457">
    <property type="component" value="Chromosome I"/>
</dbReference>
<dbReference type="InterPro" id="IPR036196">
    <property type="entry name" value="Ptyr_pPase_sf"/>
</dbReference>
<comment type="catalytic activity">
    <reaction evidence="5">
        <text>O-phospho-L-tyrosyl-[protein] + H2O = L-tyrosyl-[protein] + phosphate</text>
        <dbReference type="Rhea" id="RHEA:10684"/>
        <dbReference type="Rhea" id="RHEA-COMP:10136"/>
        <dbReference type="Rhea" id="RHEA-COMP:20101"/>
        <dbReference type="ChEBI" id="CHEBI:15377"/>
        <dbReference type="ChEBI" id="CHEBI:43474"/>
        <dbReference type="ChEBI" id="CHEBI:46858"/>
        <dbReference type="ChEBI" id="CHEBI:61978"/>
        <dbReference type="EC" id="3.1.3.48"/>
    </reaction>
</comment>
<feature type="active site" description="Nucleophile" evidence="6">
    <location>
        <position position="9"/>
    </location>
</feature>
<evidence type="ECO:0000256" key="3">
    <source>
        <dbReference type="ARBA" id="ARBA00022801"/>
    </source>
</evidence>
<protein>
    <recommendedName>
        <fullName evidence="2">protein-tyrosine-phosphatase</fullName>
        <ecNumber evidence="2">3.1.3.48</ecNumber>
    </recommendedName>
</protein>
<dbReference type="OrthoDB" id="9784339at2"/>
<reference evidence="8 9" key="1">
    <citation type="submission" date="2015-11" db="EMBL/GenBank/DDBJ databases">
        <authorList>
            <person name="Zhang Y."/>
            <person name="Guo Z."/>
        </authorList>
    </citation>
    <scope>NUCLEOTIDE SEQUENCE [LARGE SCALE GENOMIC DNA]</scope>
    <source>
        <strain evidence="8 9">KCTC 12086</strain>
    </source>
</reference>
<dbReference type="PATRIC" id="fig|161398.10.peg.426"/>
<dbReference type="InterPro" id="IPR017867">
    <property type="entry name" value="Tyr_phospatase_low_mol_wt"/>
</dbReference>
<feature type="domain" description="Phosphotyrosine protein phosphatase I" evidence="7">
    <location>
        <begin position="3"/>
        <end position="143"/>
    </location>
</feature>
<dbReference type="KEGG" id="pphe:PP2015_416"/>
<keyword evidence="3" id="KW-0378">Hydrolase</keyword>
<dbReference type="Gene3D" id="3.40.50.2300">
    <property type="match status" value="1"/>
</dbReference>
<organism evidence="8 9">
    <name type="scientific">Pseudoalteromonas phenolica</name>
    <dbReference type="NCBI Taxonomy" id="161398"/>
    <lineage>
        <taxon>Bacteria</taxon>
        <taxon>Pseudomonadati</taxon>
        <taxon>Pseudomonadota</taxon>
        <taxon>Gammaproteobacteria</taxon>
        <taxon>Alteromonadales</taxon>
        <taxon>Pseudoalteromonadaceae</taxon>
        <taxon>Pseudoalteromonas</taxon>
    </lineage>
</organism>
<dbReference type="RefSeq" id="WP_058028710.1">
    <property type="nucleotide sequence ID" value="NZ_CP013187.1"/>
</dbReference>
<evidence type="ECO:0000259" key="7">
    <source>
        <dbReference type="SMART" id="SM00226"/>
    </source>
</evidence>
<keyword evidence="9" id="KW-1185">Reference proteome</keyword>
<dbReference type="PRINTS" id="PR00719">
    <property type="entry name" value="LMWPTPASE"/>
</dbReference>
<dbReference type="Pfam" id="PF01451">
    <property type="entry name" value="LMWPc"/>
    <property type="match status" value="1"/>
</dbReference>
<evidence type="ECO:0000256" key="4">
    <source>
        <dbReference type="ARBA" id="ARBA00022912"/>
    </source>
</evidence>
<feature type="active site" evidence="6">
    <location>
        <position position="15"/>
    </location>
</feature>
<proteinExistence type="inferred from homology"/>
<comment type="similarity">
    <text evidence="1">Belongs to the low molecular weight phosphotyrosine protein phosphatase family.</text>
</comment>
<dbReference type="AlphaFoldDB" id="A0A0S2JY36"/>
<dbReference type="InterPro" id="IPR023485">
    <property type="entry name" value="Ptyr_pPase"/>
</dbReference>
<dbReference type="GO" id="GO:0004725">
    <property type="term" value="F:protein tyrosine phosphatase activity"/>
    <property type="evidence" value="ECO:0007669"/>
    <property type="project" value="UniProtKB-EC"/>
</dbReference>
<sequence length="144" mass="16089">MFDSVLMVCAGNICRSPTAEYVLKSKLAGKNVKVSSAGLTALEGKSADSFARELALQYGVDMSEHKGQQISTSLVTHNSVILVMEKRHLEDLCTRYPQARGKTFLLGKWLGDKEVPDPYRQSREAFEHVYELIDSACSAWQKYL</sequence>
<gene>
    <name evidence="8" type="ORF">PP2015_416</name>
</gene>
<evidence type="ECO:0000313" key="9">
    <source>
        <dbReference type="Proteomes" id="UP000061457"/>
    </source>
</evidence>
<dbReference type="PANTHER" id="PTHR11717">
    <property type="entry name" value="LOW MOLECULAR WEIGHT PROTEIN TYROSINE PHOSPHATASE"/>
    <property type="match status" value="1"/>
</dbReference>
<dbReference type="InterPro" id="IPR050438">
    <property type="entry name" value="LMW_PTPase"/>
</dbReference>
<evidence type="ECO:0000256" key="1">
    <source>
        <dbReference type="ARBA" id="ARBA00011063"/>
    </source>
</evidence>
<evidence type="ECO:0000256" key="5">
    <source>
        <dbReference type="ARBA" id="ARBA00051722"/>
    </source>
</evidence>
<feature type="active site" description="Proton donor" evidence="6">
    <location>
        <position position="117"/>
    </location>
</feature>
<dbReference type="CDD" id="cd16343">
    <property type="entry name" value="LMWPTP"/>
    <property type="match status" value="1"/>
</dbReference>
<dbReference type="SMART" id="SM00226">
    <property type="entry name" value="LMWPc"/>
    <property type="match status" value="1"/>
</dbReference>
<keyword evidence="4" id="KW-0904">Protein phosphatase</keyword>
<dbReference type="SUPFAM" id="SSF52788">
    <property type="entry name" value="Phosphotyrosine protein phosphatases I"/>
    <property type="match status" value="1"/>
</dbReference>
<evidence type="ECO:0000313" key="8">
    <source>
        <dbReference type="EMBL" id="ALO40941.1"/>
    </source>
</evidence>